<dbReference type="VEuPathDB" id="TriTrypDB:BSAL_01035"/>
<dbReference type="AlphaFoldDB" id="A0A0S4JAA9"/>
<name>A0A0S4JAA9_BODSA</name>
<organism evidence="2 3">
    <name type="scientific">Bodo saltans</name>
    <name type="common">Flagellated protozoan</name>
    <dbReference type="NCBI Taxonomy" id="75058"/>
    <lineage>
        <taxon>Eukaryota</taxon>
        <taxon>Discoba</taxon>
        <taxon>Euglenozoa</taxon>
        <taxon>Kinetoplastea</taxon>
        <taxon>Metakinetoplastina</taxon>
        <taxon>Eubodonida</taxon>
        <taxon>Bodonidae</taxon>
        <taxon>Bodo</taxon>
    </lineage>
</organism>
<proteinExistence type="predicted"/>
<reference evidence="3" key="1">
    <citation type="submission" date="2015-09" db="EMBL/GenBank/DDBJ databases">
        <authorList>
            <consortium name="Pathogen Informatics"/>
        </authorList>
    </citation>
    <scope>NUCLEOTIDE SEQUENCE [LARGE SCALE GENOMIC DNA]</scope>
    <source>
        <strain evidence="3">Lake Konstanz</strain>
    </source>
</reference>
<dbReference type="EMBL" id="CYKH01001429">
    <property type="protein sequence ID" value="CUG87051.1"/>
    <property type="molecule type" value="Genomic_DNA"/>
</dbReference>
<dbReference type="Proteomes" id="UP000051952">
    <property type="component" value="Unassembled WGS sequence"/>
</dbReference>
<sequence>MDVSLMKSAESSTSSRVTTPPVQPRPGIQAPGGGVSLVAAPMELRWSRAGWINVHPLLFYRHCFRLTSQNDRVPRVLVMSEHYISYLCAPDGRATWSFHPSTVKSVHIMPTRDQALFTFRYHSTDLLLHFDDKLAADRINPPMATLSLIIFLLCREALDIVVKEEDDLTALRRSNLIKSSDQKGAEGFVRRLVDGLRGYYVLLQAQIEDVKEELEMYHADHHRSSMLLLGDEAMKTQHDLLVAADDDPLDAEGGGGGVGITTRMLLAAQRRRSASLAALKLHPLQVRSLHTVSNPVGYLHQRTSGMLGMKNHKNFCVIVEGELPLPQSAFRGLIVFYRRGVTVTTDVAAAAITPTTSSRQQQQRPFPTSAGGIFTPEVVDRIGILEDNNELRQKSQRLPLLHSSSRVGDIFVDTFGFVYFLPQRDHKQQQARHKQPPTLSQAARVEQQQQQPPSSSHDRSADVEVVAFLPTVVEHSRFPHETIRERVLRRNQRLNQTPSYARLSAARSTAMKMNEELVKRLQTGSWAAVTLAPTDSIIQRRQHEQLQSLRTQHMTAANYDDVVEEYADDGGEALMNSSNSQAAHLREQYLAEASSSSPAAAAAPSQHNSLHLAGGGRGYLNGLKGMKHLDELSSILHRSENNTITTTSQSANGVTGGAALAGSGASFSSVGILETSSLAKKAAEYSQGVYRAQQGGSYSNSKDMLSTWSRIVTVLDFDAASASKMTPTDSVVAAVDVLVDLCDTLTFSAIKEFSTASTLSASSGEKESTYQKTLTSSEDHREARRRERGDVRQQRSTKRAAHASVETFDEIEAFIDSRATLGDMLHDYGAPWRTGGGGGRKIPTDLKPGNNSNISNNISNNSRRYSTLSSSSNPHDFSSFAIDIDNELLLSNRTQQLLAADRQQRALEKVIALCCDNSRFGVL</sequence>
<keyword evidence="3" id="KW-1185">Reference proteome</keyword>
<feature type="region of interest" description="Disordered" evidence="1">
    <location>
        <begin position="426"/>
        <end position="461"/>
    </location>
</feature>
<evidence type="ECO:0000313" key="3">
    <source>
        <dbReference type="Proteomes" id="UP000051952"/>
    </source>
</evidence>
<feature type="region of interest" description="Disordered" evidence="1">
    <location>
        <begin position="1"/>
        <end position="30"/>
    </location>
</feature>
<feature type="compositionally biased region" description="Basic and acidic residues" evidence="1">
    <location>
        <begin position="777"/>
        <end position="793"/>
    </location>
</feature>
<evidence type="ECO:0000256" key="1">
    <source>
        <dbReference type="SAM" id="MobiDB-lite"/>
    </source>
</evidence>
<feature type="region of interest" description="Disordered" evidence="1">
    <location>
        <begin position="761"/>
        <end position="803"/>
    </location>
</feature>
<accession>A0A0S4JAA9</accession>
<gene>
    <name evidence="2" type="ORF">BSAL_01035</name>
</gene>
<feature type="compositionally biased region" description="Low complexity" evidence="1">
    <location>
        <begin position="11"/>
        <end position="20"/>
    </location>
</feature>
<protein>
    <submittedName>
        <fullName evidence="2">Uncharacterized protein</fullName>
    </submittedName>
</protein>
<evidence type="ECO:0000313" key="2">
    <source>
        <dbReference type="EMBL" id="CUG87051.1"/>
    </source>
</evidence>